<organism evidence="2 3">
    <name type="scientific">Nodularia spumigena CENA596</name>
    <dbReference type="NCBI Taxonomy" id="1819295"/>
    <lineage>
        <taxon>Bacteria</taxon>
        <taxon>Bacillati</taxon>
        <taxon>Cyanobacteriota</taxon>
        <taxon>Cyanophyceae</taxon>
        <taxon>Nostocales</taxon>
        <taxon>Nodulariaceae</taxon>
        <taxon>Nodularia</taxon>
    </lineage>
</organism>
<dbReference type="OrthoDB" id="9799122at2"/>
<dbReference type="Proteomes" id="UP000076555">
    <property type="component" value="Unassembled WGS sequence"/>
</dbReference>
<comment type="caution">
    <text evidence="2">The sequence shown here is derived from an EMBL/GenBank/DDBJ whole genome shotgun (WGS) entry which is preliminary data.</text>
</comment>
<evidence type="ECO:0000259" key="1">
    <source>
        <dbReference type="Pfam" id="PF01323"/>
    </source>
</evidence>
<dbReference type="GO" id="GO:0016491">
    <property type="term" value="F:oxidoreductase activity"/>
    <property type="evidence" value="ECO:0007669"/>
    <property type="project" value="InterPro"/>
</dbReference>
<sequence length="223" mass="25416">MLIDIFHDTVCPWCRIGKKHLFDALAQWEEEAVTIRWHPFLLDNTIPSEGYEFRSFMQKRKGISSAQLQQIFDYTRQAGEVAGVQLNFDKIRLAVNTQLAHKLIAIAPALTCQFAPVKIRNDIVEAIYQAYFEDGLNIGDIEVLVAIGKNHQMDENNLRLKLTDNHGVDAVIAESTFARLNGIHSVPFFIFNNQVRVDGSQSVNIFIEALNQAKFIEVLTKQW</sequence>
<dbReference type="SUPFAM" id="SSF52833">
    <property type="entry name" value="Thioredoxin-like"/>
    <property type="match status" value="1"/>
</dbReference>
<dbReference type="RefSeq" id="WP_063872897.1">
    <property type="nucleotide sequence ID" value="NZ_CAWMRI010000144.1"/>
</dbReference>
<accession>A0A166JG65</accession>
<evidence type="ECO:0000313" key="3">
    <source>
        <dbReference type="Proteomes" id="UP000076555"/>
    </source>
</evidence>
<evidence type="ECO:0000313" key="2">
    <source>
        <dbReference type="EMBL" id="KZL49667.1"/>
    </source>
</evidence>
<dbReference type="Gene3D" id="3.40.30.10">
    <property type="entry name" value="Glutaredoxin"/>
    <property type="match status" value="1"/>
</dbReference>
<reference evidence="2 3" key="1">
    <citation type="submission" date="2016-04" db="EMBL/GenBank/DDBJ databases">
        <title>Draft Genome Assembly of the Bloom-forming Cyanobacterium Nodularia spumigena Strain CENA596 in Shrimp Production Ponds.</title>
        <authorList>
            <person name="Popin R.V."/>
            <person name="Rigonato J."/>
            <person name="Abreu V.A."/>
            <person name="Andreote A.P."/>
            <person name="Silveira S.B."/>
            <person name="Odebrecht C."/>
            <person name="Fiore M.F."/>
        </authorList>
    </citation>
    <scope>NUCLEOTIDE SEQUENCE [LARGE SCALE GENOMIC DNA]</scope>
    <source>
        <strain evidence="2 3">CENA596</strain>
    </source>
</reference>
<dbReference type="InterPro" id="IPR036249">
    <property type="entry name" value="Thioredoxin-like_sf"/>
</dbReference>
<dbReference type="EMBL" id="LWAJ01000144">
    <property type="protein sequence ID" value="KZL49667.1"/>
    <property type="molecule type" value="Genomic_DNA"/>
</dbReference>
<dbReference type="Pfam" id="PF01323">
    <property type="entry name" value="DSBA"/>
    <property type="match status" value="1"/>
</dbReference>
<dbReference type="AlphaFoldDB" id="A0A166JG65"/>
<dbReference type="InterPro" id="IPR001853">
    <property type="entry name" value="DSBA-like_thioredoxin_dom"/>
</dbReference>
<feature type="domain" description="DSBA-like thioredoxin" evidence="1">
    <location>
        <begin position="3"/>
        <end position="210"/>
    </location>
</feature>
<name>A0A166JG65_NODSP</name>
<dbReference type="PANTHER" id="PTHR13887">
    <property type="entry name" value="GLUTATHIONE S-TRANSFERASE KAPPA"/>
    <property type="match status" value="1"/>
</dbReference>
<proteinExistence type="predicted"/>
<protein>
    <submittedName>
        <fullName evidence="2">FrnE protein</fullName>
    </submittedName>
</protein>
<gene>
    <name evidence="2" type="ORF">A2T98_11545</name>
</gene>
<dbReference type="CDD" id="cd03024">
    <property type="entry name" value="DsbA_FrnE"/>
    <property type="match status" value="1"/>
</dbReference>
<dbReference type="PANTHER" id="PTHR13887:SF41">
    <property type="entry name" value="THIOREDOXIN SUPERFAMILY PROTEIN"/>
    <property type="match status" value="1"/>
</dbReference>